<dbReference type="PANTHER" id="PTHR43283:SF3">
    <property type="entry name" value="BETA-LACTAMASE FAMILY PROTEIN (AFU_ORTHOLOGUE AFUA_5G07500)"/>
    <property type="match status" value="1"/>
</dbReference>
<evidence type="ECO:0000313" key="3">
    <source>
        <dbReference type="EMBL" id="QJB69951.1"/>
    </source>
</evidence>
<proteinExistence type="predicted"/>
<dbReference type="AlphaFoldDB" id="A0A6H2DQB3"/>
<dbReference type="Pfam" id="PF00144">
    <property type="entry name" value="Beta-lactamase"/>
    <property type="match status" value="1"/>
</dbReference>
<keyword evidence="1" id="KW-0732">Signal</keyword>
<reference evidence="3 4" key="1">
    <citation type="submission" date="2020-04" db="EMBL/GenBank/DDBJ databases">
        <title>Genome sequence for Sphingorhabdus sp. strain M1.</title>
        <authorList>
            <person name="Park S.-J."/>
        </authorList>
    </citation>
    <scope>NUCLEOTIDE SEQUENCE [LARGE SCALE GENOMIC DNA]</scope>
    <source>
        <strain evidence="3 4">JK6</strain>
    </source>
</reference>
<dbReference type="SUPFAM" id="SSF56601">
    <property type="entry name" value="beta-lactamase/transpeptidase-like"/>
    <property type="match status" value="1"/>
</dbReference>
<dbReference type="Gene3D" id="3.40.710.10">
    <property type="entry name" value="DD-peptidase/beta-lactamase superfamily"/>
    <property type="match status" value="1"/>
</dbReference>
<dbReference type="EMBL" id="CP051217">
    <property type="protein sequence ID" value="QJB69951.1"/>
    <property type="molecule type" value="Genomic_DNA"/>
</dbReference>
<dbReference type="InterPro" id="IPR001466">
    <property type="entry name" value="Beta-lactam-related"/>
</dbReference>
<dbReference type="InterPro" id="IPR050789">
    <property type="entry name" value="Diverse_Enzym_Activities"/>
</dbReference>
<evidence type="ECO:0000259" key="2">
    <source>
        <dbReference type="Pfam" id="PF00144"/>
    </source>
</evidence>
<sequence length="446" mass="48257">MTSMGFKALIAASAFALASCASAQLSSSPTESAAAAPSVFPDYTTESAGADFDPAKIAALEARMKQFVADGDAKGIATLLVKDGKVISHMQSGIRRVSDNAPIAEDTIYRIYSMTKPITGVALMQLYEQGKFSLDDPVSKFIPEFADLKVVKSYDGNGGVELEPLSRQPTMRELMSHTAGFAYGLYGDDPSNKAFQQQQILRSPDMQSFIDKVSKVPLMTQPGKDWFYSASVDIQGAIVERLSGMKFGAYLKTRIFDPLGMEDTGFSVPAEDYDRFSDVFGYHPVTKEFGQVPFPQVAFKSETIAMESGGGGLVATLDDYARFSQMLANGGTLDGKQILKPETLKLMRTNVLKDGQKVGIAGTLTQATIDSLGFGLDFGIIKNDGSGSVVYPDGTYFWGGAAGTWFWVDPVNNLYFIGMIQRFGQNGPEVDFRGISGKMVYDALNK</sequence>
<evidence type="ECO:0000256" key="1">
    <source>
        <dbReference type="SAM" id="SignalP"/>
    </source>
</evidence>
<dbReference type="RefSeq" id="WP_168820219.1">
    <property type="nucleotide sequence ID" value="NZ_CP051217.1"/>
</dbReference>
<feature type="chain" id="PRO_5026027071" evidence="1">
    <location>
        <begin position="24"/>
        <end position="446"/>
    </location>
</feature>
<feature type="domain" description="Beta-lactamase-related" evidence="2">
    <location>
        <begin position="61"/>
        <end position="428"/>
    </location>
</feature>
<name>A0A6H2DQB3_9SPHN</name>
<dbReference type="PROSITE" id="PS51257">
    <property type="entry name" value="PROKAR_LIPOPROTEIN"/>
    <property type="match status" value="1"/>
</dbReference>
<dbReference type="KEGG" id="phao:HF685_12185"/>
<feature type="signal peptide" evidence="1">
    <location>
        <begin position="1"/>
        <end position="23"/>
    </location>
</feature>
<evidence type="ECO:0000313" key="4">
    <source>
        <dbReference type="Proteomes" id="UP000501600"/>
    </source>
</evidence>
<dbReference type="PANTHER" id="PTHR43283">
    <property type="entry name" value="BETA-LACTAMASE-RELATED"/>
    <property type="match status" value="1"/>
</dbReference>
<protein>
    <submittedName>
        <fullName evidence="3">Beta-lactamase family protein</fullName>
    </submittedName>
</protein>
<keyword evidence="4" id="KW-1185">Reference proteome</keyword>
<accession>A0A6H2DQB3</accession>
<organism evidence="3 4">
    <name type="scientific">Parasphingorhabdus halotolerans</name>
    <dbReference type="NCBI Taxonomy" id="2725558"/>
    <lineage>
        <taxon>Bacteria</taxon>
        <taxon>Pseudomonadati</taxon>
        <taxon>Pseudomonadota</taxon>
        <taxon>Alphaproteobacteria</taxon>
        <taxon>Sphingomonadales</taxon>
        <taxon>Sphingomonadaceae</taxon>
        <taxon>Parasphingorhabdus</taxon>
    </lineage>
</organism>
<dbReference type="Proteomes" id="UP000501600">
    <property type="component" value="Chromosome"/>
</dbReference>
<dbReference type="InterPro" id="IPR012338">
    <property type="entry name" value="Beta-lactam/transpept-like"/>
</dbReference>
<gene>
    <name evidence="3" type="ORF">HF685_12185</name>
</gene>